<dbReference type="AlphaFoldDB" id="A0A088DJC0"/>
<evidence type="ECO:0000256" key="11">
    <source>
        <dbReference type="ARBA" id="ARBA00023033"/>
    </source>
</evidence>
<evidence type="ECO:0000256" key="12">
    <source>
        <dbReference type="ARBA" id="ARBA00023136"/>
    </source>
</evidence>
<dbReference type="PANTHER" id="PTHR24292:SF54">
    <property type="entry name" value="CYP9F3-RELATED"/>
    <property type="match status" value="1"/>
</dbReference>
<feature type="binding site" description="axial binding residue" evidence="13">
    <location>
        <position position="466"/>
    </location>
    <ligand>
        <name>heme</name>
        <dbReference type="ChEBI" id="CHEBI:30413"/>
    </ligand>
    <ligandPart>
        <name>Fe</name>
        <dbReference type="ChEBI" id="CHEBI:18248"/>
    </ligandPart>
</feature>
<keyword evidence="12 15" id="KW-0472">Membrane</keyword>
<dbReference type="GO" id="GO:0004497">
    <property type="term" value="F:monooxygenase activity"/>
    <property type="evidence" value="ECO:0007669"/>
    <property type="project" value="UniProtKB-KW"/>
</dbReference>
<dbReference type="PANTHER" id="PTHR24292">
    <property type="entry name" value="CYTOCHROME P450"/>
    <property type="match status" value="1"/>
</dbReference>
<keyword evidence="7" id="KW-0256">Endoplasmic reticulum</keyword>
<evidence type="ECO:0000256" key="3">
    <source>
        <dbReference type="ARBA" id="ARBA00004406"/>
    </source>
</evidence>
<dbReference type="PROSITE" id="PS00086">
    <property type="entry name" value="CYTOCHROME_P450"/>
    <property type="match status" value="1"/>
</dbReference>
<keyword evidence="9 14" id="KW-0560">Oxidoreductase</keyword>
<dbReference type="SUPFAM" id="SSF48264">
    <property type="entry name" value="Cytochrome P450"/>
    <property type="match status" value="1"/>
</dbReference>
<evidence type="ECO:0000256" key="13">
    <source>
        <dbReference type="PIRSR" id="PIRSR602401-1"/>
    </source>
</evidence>
<keyword evidence="8" id="KW-0492">Microsome</keyword>
<dbReference type="PRINTS" id="PR00463">
    <property type="entry name" value="EP450I"/>
</dbReference>
<dbReference type="InterPro" id="IPR050476">
    <property type="entry name" value="Insect_CytP450_Detox"/>
</dbReference>
<comment type="subcellular location">
    <subcellularLocation>
        <location evidence="3">Endoplasmic reticulum membrane</location>
        <topology evidence="3">Peripheral membrane protein</topology>
    </subcellularLocation>
    <subcellularLocation>
        <location evidence="2">Microsome membrane</location>
        <topology evidence="2">Peripheral membrane protein</topology>
    </subcellularLocation>
</comment>
<organism evidence="16">
    <name type="scientific">Tigriopus japonicus</name>
    <name type="common">Copepod</name>
    <dbReference type="NCBI Taxonomy" id="158387"/>
    <lineage>
        <taxon>Eukaryota</taxon>
        <taxon>Metazoa</taxon>
        <taxon>Ecdysozoa</taxon>
        <taxon>Arthropoda</taxon>
        <taxon>Crustacea</taxon>
        <taxon>Multicrustacea</taxon>
        <taxon>Hexanauplia</taxon>
        <taxon>Copepoda</taxon>
        <taxon>Harpacticoida</taxon>
        <taxon>Harpacticidae</taxon>
        <taxon>Tigriopus</taxon>
    </lineage>
</organism>
<proteinExistence type="evidence at transcript level"/>
<evidence type="ECO:0000256" key="8">
    <source>
        <dbReference type="ARBA" id="ARBA00022848"/>
    </source>
</evidence>
<evidence type="ECO:0000256" key="4">
    <source>
        <dbReference type="ARBA" id="ARBA00010617"/>
    </source>
</evidence>
<dbReference type="InterPro" id="IPR036396">
    <property type="entry name" value="Cyt_P450_sf"/>
</dbReference>
<accession>A0A088DJC0</accession>
<name>A0A088DJC0_TIGJA</name>
<dbReference type="GO" id="GO:0005506">
    <property type="term" value="F:iron ion binding"/>
    <property type="evidence" value="ECO:0007669"/>
    <property type="project" value="InterPro"/>
</dbReference>
<evidence type="ECO:0000256" key="2">
    <source>
        <dbReference type="ARBA" id="ARBA00004174"/>
    </source>
</evidence>
<dbReference type="Pfam" id="PF00067">
    <property type="entry name" value="p450"/>
    <property type="match status" value="1"/>
</dbReference>
<dbReference type="GO" id="GO:0016705">
    <property type="term" value="F:oxidoreductase activity, acting on paired donors, with incorporation or reduction of molecular oxygen"/>
    <property type="evidence" value="ECO:0007669"/>
    <property type="project" value="InterPro"/>
</dbReference>
<evidence type="ECO:0000256" key="1">
    <source>
        <dbReference type="ARBA" id="ARBA00001971"/>
    </source>
</evidence>
<keyword evidence="10 13" id="KW-0408">Iron</keyword>
<gene>
    <name evidence="16" type="primary">CYP3024A1</name>
</gene>
<sequence length="515" mass="58675">MGVFSGILEWIVGTFGILSLFQWIVLFSVFIVYIYWSWTKNYGVFEKQGLFSIPPKLFFGNTKEIVMQTKAFTPFHQDIYKQFGERKYGIYYDASSPVLYIKDPDLVKQVLVKDFDHFVDFGFMPKEITEMPINELGLVNSVGEKWKSLRASIAPAFSLKNIKSIGTKINAPALDVIDAIGNSPDGEVDMEKLTGHYAIDCIGRIVFSMDFQTIKSNGNEIVTNGDKFFDIWRFFFSTSLPKIARLFNVSVMNPKTANFFISMSENILKGRNGVNSYPNDVLGLMMKIRDQKLDPEENDLQGQRQALAAKLMTDTMISRTLIQFFLDGYDTVRSLLSIVFYLVATHPEVQDRLMAEVDDMVTRVGANITGDDVKELKYLDQVFHESSRIGAVAFTLRRCTKKWTIPGTDVVIPEDMGILIPIQGLHSDPKYFPEPEKFDPDRFSPENKAKIKTGTFLPFGMGPRGCIGMQIAQMEAKILMYHVFRKFHLEPTEKTVIPIKWRVDHFNQIYGGVTL</sequence>
<comment type="similarity">
    <text evidence="4 14">Belongs to the cytochrome P450 family.</text>
</comment>
<reference evidence="16" key="1">
    <citation type="submission" date="2013-09" db="EMBL/GenBank/DDBJ databases">
        <authorList>
            <person name="Lee J.-S."/>
        </authorList>
    </citation>
    <scope>NUCLEOTIDE SEQUENCE</scope>
</reference>
<dbReference type="InterPro" id="IPR002401">
    <property type="entry name" value="Cyt_P450_E_grp-I"/>
</dbReference>
<evidence type="ECO:0000256" key="7">
    <source>
        <dbReference type="ARBA" id="ARBA00022824"/>
    </source>
</evidence>
<dbReference type="GO" id="GO:0020037">
    <property type="term" value="F:heme binding"/>
    <property type="evidence" value="ECO:0007669"/>
    <property type="project" value="InterPro"/>
</dbReference>
<comment type="cofactor">
    <cofactor evidence="1 13">
        <name>heme</name>
        <dbReference type="ChEBI" id="CHEBI:30413"/>
    </cofactor>
</comment>
<protein>
    <submittedName>
        <fullName evidence="16">Cytochrome P450 CYP3024A1</fullName>
    </submittedName>
</protein>
<dbReference type="CDD" id="cd11056">
    <property type="entry name" value="CYP6-like"/>
    <property type="match status" value="1"/>
</dbReference>
<keyword evidence="15" id="KW-1133">Transmembrane helix</keyword>
<dbReference type="InterPro" id="IPR001128">
    <property type="entry name" value="Cyt_P450"/>
</dbReference>
<evidence type="ECO:0000313" key="16">
    <source>
        <dbReference type="EMBL" id="AIL94147.1"/>
    </source>
</evidence>
<dbReference type="EMBL" id="KF639993">
    <property type="protein sequence ID" value="AIL94147.1"/>
    <property type="molecule type" value="mRNA"/>
</dbReference>
<feature type="transmembrane region" description="Helical" evidence="15">
    <location>
        <begin position="7"/>
        <end position="36"/>
    </location>
</feature>
<evidence type="ECO:0000256" key="15">
    <source>
        <dbReference type="SAM" id="Phobius"/>
    </source>
</evidence>
<dbReference type="GO" id="GO:0005789">
    <property type="term" value="C:endoplasmic reticulum membrane"/>
    <property type="evidence" value="ECO:0007669"/>
    <property type="project" value="UniProtKB-SubCell"/>
</dbReference>
<evidence type="ECO:0000256" key="9">
    <source>
        <dbReference type="ARBA" id="ARBA00023002"/>
    </source>
</evidence>
<evidence type="ECO:0000256" key="5">
    <source>
        <dbReference type="ARBA" id="ARBA00022617"/>
    </source>
</evidence>
<dbReference type="Gene3D" id="1.10.630.10">
    <property type="entry name" value="Cytochrome P450"/>
    <property type="match status" value="1"/>
</dbReference>
<keyword evidence="5 13" id="KW-0349">Heme</keyword>
<keyword evidence="6 13" id="KW-0479">Metal-binding</keyword>
<evidence type="ECO:0000256" key="10">
    <source>
        <dbReference type="ARBA" id="ARBA00023004"/>
    </source>
</evidence>
<evidence type="ECO:0000256" key="6">
    <source>
        <dbReference type="ARBA" id="ARBA00022723"/>
    </source>
</evidence>
<dbReference type="FunFam" id="1.10.630.10:FF:000182">
    <property type="entry name" value="Cytochrome P450 3A4"/>
    <property type="match status" value="1"/>
</dbReference>
<dbReference type="PRINTS" id="PR00385">
    <property type="entry name" value="P450"/>
</dbReference>
<reference evidence="16" key="2">
    <citation type="journal article" date="2014" name="Aquat. Toxicol.">
        <title>Crude oil exposure results in oxidative stress-mediated dysfunctional development and reproduction in the copepod Tigriopus japonicus and modulates expression of cytochrome P450 (CYP) genes.</title>
        <authorList>
            <person name="Han J."/>
            <person name="Won E.J."/>
            <person name="Hwang D.S."/>
            <person name="Shin K.H."/>
            <person name="Lee Y.S."/>
            <person name="Leung K.M."/>
            <person name="Lee S.J."/>
            <person name="Lee J.S."/>
        </authorList>
    </citation>
    <scope>NUCLEOTIDE SEQUENCE</scope>
</reference>
<keyword evidence="11 14" id="KW-0503">Monooxygenase</keyword>
<evidence type="ECO:0000256" key="14">
    <source>
        <dbReference type="RuleBase" id="RU000461"/>
    </source>
</evidence>
<dbReference type="InterPro" id="IPR017972">
    <property type="entry name" value="Cyt_P450_CS"/>
</dbReference>
<keyword evidence="15" id="KW-0812">Transmembrane</keyword>